<comment type="similarity">
    <text evidence="1">Belongs to the protein kinase superfamily. ADCK protein kinase family.</text>
</comment>
<dbReference type="InterPro" id="IPR011009">
    <property type="entry name" value="Kinase-like_dom_sf"/>
</dbReference>
<dbReference type="GO" id="GO:0004672">
    <property type="term" value="F:protein kinase activity"/>
    <property type="evidence" value="ECO:0007669"/>
    <property type="project" value="InterPro"/>
</dbReference>
<evidence type="ECO:0000259" key="2">
    <source>
        <dbReference type="PROSITE" id="PS50011"/>
    </source>
</evidence>
<reference evidence="3" key="1">
    <citation type="submission" date="2021-01" db="EMBL/GenBank/DDBJ databases">
        <authorList>
            <person name="Corre E."/>
            <person name="Pelletier E."/>
            <person name="Niang G."/>
            <person name="Scheremetjew M."/>
            <person name="Finn R."/>
            <person name="Kale V."/>
            <person name="Holt S."/>
            <person name="Cochrane G."/>
            <person name="Meng A."/>
            <person name="Brown T."/>
            <person name="Cohen L."/>
        </authorList>
    </citation>
    <scope>NUCLEOTIDE SEQUENCE</scope>
    <source>
        <strain evidence="3">CCMP 410</strain>
    </source>
</reference>
<dbReference type="Pfam" id="PF03109">
    <property type="entry name" value="ABC1"/>
    <property type="match status" value="1"/>
</dbReference>
<dbReference type="InterPro" id="IPR052402">
    <property type="entry name" value="ADCK_kinase"/>
</dbReference>
<accession>A0A7S1V188</accession>
<dbReference type="SUPFAM" id="SSF56112">
    <property type="entry name" value="Protein kinase-like (PK-like)"/>
    <property type="match status" value="1"/>
</dbReference>
<feature type="domain" description="Protein kinase" evidence="2">
    <location>
        <begin position="232"/>
        <end position="557"/>
    </location>
</feature>
<organism evidence="3">
    <name type="scientific">Grammatophora oceanica</name>
    <dbReference type="NCBI Taxonomy" id="210454"/>
    <lineage>
        <taxon>Eukaryota</taxon>
        <taxon>Sar</taxon>
        <taxon>Stramenopiles</taxon>
        <taxon>Ochrophyta</taxon>
        <taxon>Bacillariophyta</taxon>
        <taxon>Fragilariophyceae</taxon>
        <taxon>Fragilariophycidae</taxon>
        <taxon>Rhabdonematales</taxon>
        <taxon>Grammatophoraceae</taxon>
        <taxon>Grammatophora</taxon>
    </lineage>
</organism>
<dbReference type="PROSITE" id="PS50011">
    <property type="entry name" value="PROTEIN_KINASE_DOM"/>
    <property type="match status" value="1"/>
</dbReference>
<dbReference type="EMBL" id="HBGK01023301">
    <property type="protein sequence ID" value="CAD9283137.1"/>
    <property type="molecule type" value="Transcribed_RNA"/>
</dbReference>
<dbReference type="InterPro" id="IPR000719">
    <property type="entry name" value="Prot_kinase_dom"/>
</dbReference>
<gene>
    <name evidence="3" type="ORF">GOCE00092_LOCUS12049</name>
</gene>
<evidence type="ECO:0000256" key="1">
    <source>
        <dbReference type="ARBA" id="ARBA00009670"/>
    </source>
</evidence>
<evidence type="ECO:0000313" key="3">
    <source>
        <dbReference type="EMBL" id="CAD9283137.1"/>
    </source>
</evidence>
<name>A0A7S1V188_9STRA</name>
<dbReference type="CDD" id="cd13971">
    <property type="entry name" value="ADCK2-like"/>
    <property type="match status" value="1"/>
</dbReference>
<dbReference type="InterPro" id="IPR004147">
    <property type="entry name" value="ABC1_dom"/>
</dbReference>
<dbReference type="PANTHER" id="PTHR45890:SF1">
    <property type="entry name" value="AARF DOMAIN CONTAINING KINASE 2"/>
    <property type="match status" value="1"/>
</dbReference>
<dbReference type="InterPro" id="IPR044095">
    <property type="entry name" value="ADCK2_dom"/>
</dbReference>
<protein>
    <recommendedName>
        <fullName evidence="2">Protein kinase domain-containing protein</fullName>
    </recommendedName>
</protein>
<dbReference type="GO" id="GO:0005524">
    <property type="term" value="F:ATP binding"/>
    <property type="evidence" value="ECO:0007669"/>
    <property type="project" value="InterPro"/>
</dbReference>
<dbReference type="Gene3D" id="1.10.510.10">
    <property type="entry name" value="Transferase(Phosphotransferase) domain 1"/>
    <property type="match status" value="1"/>
</dbReference>
<sequence>MSAAASSTIYAAAAVRSSSPFLRRVTLRQLPLQAKRAHSEFAFRLDQVRHASNHFTARNARWRRNISKLYARRMLELAAASAALSREKLTLSEAVMTPPTNWADWHGRKDWTDDLLESLGATWYQRTWRGMTRLGQLGLLFSPYLVLSPLRMLNKERFDPPFWQYSLWSIEKAGPTFIKFVQWATTRQDMFSVDFCTNLSALRDKTKGHSWKETERLLEQEFGPDWKTKVQIKDQTPIGSGCIAQVYRGTLREATDLEPIGKDIALKVQHPGIWNKVCVDFYLLGQVADLLEAVPFLNLSYLSLKDLVHQFCNIMLPQLDLTLEAKHLDRFLRDFEHDESIHFPRPLHTLTRPKILTETFCFGKPILSYTRASLEDRKTLAYMGLQSTLKMIFLHDFVHGDLHPGNILVEEKAPGKFVMNLLDCGLVVELGPKQHDTMVKILGAFSRRNGRLAGQLMVDTASHTQASPLDVELFVAGIEQICLDDADNNFVEHVGDYIADICYMACKHKVKLEATFINAALAMEITEGIATALYKDIKVSSTALQMVVKAEMMHQLNNATGGWTKSIVNTVV</sequence>
<dbReference type="PANTHER" id="PTHR45890">
    <property type="entry name" value="AARF DOMAIN CONTAINING KINASE 2 (PREDICTED)"/>
    <property type="match status" value="1"/>
</dbReference>
<proteinExistence type="inferred from homology"/>
<dbReference type="AlphaFoldDB" id="A0A7S1V188"/>